<evidence type="ECO:0000313" key="1">
    <source>
        <dbReference type="EMBL" id="KAE8156355.1"/>
    </source>
</evidence>
<name>A0A5N6UCQ1_ASPTM</name>
<reference evidence="1 2" key="1">
    <citation type="submission" date="2019-04" db="EMBL/GenBank/DDBJ databases">
        <title>Friends and foes A comparative genomics study of 23 Aspergillus species from section Flavi.</title>
        <authorList>
            <consortium name="DOE Joint Genome Institute"/>
            <person name="Kjaerbolling I."/>
            <person name="Vesth T."/>
            <person name="Frisvad J.C."/>
            <person name="Nybo J.L."/>
            <person name="Theobald S."/>
            <person name="Kildgaard S."/>
            <person name="Isbrandt T."/>
            <person name="Kuo A."/>
            <person name="Sato A."/>
            <person name="Lyhne E.K."/>
            <person name="Kogle M.E."/>
            <person name="Wiebenga A."/>
            <person name="Kun R.S."/>
            <person name="Lubbers R.J."/>
            <person name="Makela M.R."/>
            <person name="Barry K."/>
            <person name="Chovatia M."/>
            <person name="Clum A."/>
            <person name="Daum C."/>
            <person name="Haridas S."/>
            <person name="He G."/>
            <person name="LaButti K."/>
            <person name="Lipzen A."/>
            <person name="Mondo S."/>
            <person name="Riley R."/>
            <person name="Salamov A."/>
            <person name="Simmons B.A."/>
            <person name="Magnuson J.K."/>
            <person name="Henrissat B."/>
            <person name="Mortensen U.H."/>
            <person name="Larsen T.O."/>
            <person name="Devries R.P."/>
            <person name="Grigoriev I.V."/>
            <person name="Machida M."/>
            <person name="Baker S.E."/>
            <person name="Andersen M.R."/>
        </authorList>
    </citation>
    <scope>NUCLEOTIDE SEQUENCE [LARGE SCALE GENOMIC DNA]</scope>
    <source>
        <strain evidence="1 2">CBS 117626</strain>
    </source>
</reference>
<dbReference type="AlphaFoldDB" id="A0A5N6UCQ1"/>
<proteinExistence type="predicted"/>
<keyword evidence="2" id="KW-1185">Reference proteome</keyword>
<organism evidence="1 2">
    <name type="scientific">Aspergillus tamarii</name>
    <dbReference type="NCBI Taxonomy" id="41984"/>
    <lineage>
        <taxon>Eukaryota</taxon>
        <taxon>Fungi</taxon>
        <taxon>Dikarya</taxon>
        <taxon>Ascomycota</taxon>
        <taxon>Pezizomycotina</taxon>
        <taxon>Eurotiomycetes</taxon>
        <taxon>Eurotiomycetidae</taxon>
        <taxon>Eurotiales</taxon>
        <taxon>Aspergillaceae</taxon>
        <taxon>Aspergillus</taxon>
        <taxon>Aspergillus subgen. Circumdati</taxon>
    </lineage>
</organism>
<sequence length="55" mass="5674">MGSDLRVHGKLGTMGLVSQNVASASLGSNVLRWQSTSQNAVFNTGLVDGTDGLEP</sequence>
<protein>
    <submittedName>
        <fullName evidence="1">Uncharacterized protein</fullName>
    </submittedName>
</protein>
<evidence type="ECO:0000313" key="2">
    <source>
        <dbReference type="Proteomes" id="UP000326950"/>
    </source>
</evidence>
<dbReference type="EMBL" id="ML738765">
    <property type="protein sequence ID" value="KAE8156355.1"/>
    <property type="molecule type" value="Genomic_DNA"/>
</dbReference>
<dbReference type="Proteomes" id="UP000326950">
    <property type="component" value="Unassembled WGS sequence"/>
</dbReference>
<gene>
    <name evidence="1" type="ORF">BDV40DRAFT_281372</name>
</gene>
<accession>A0A5N6UCQ1</accession>